<evidence type="ECO:0000313" key="2">
    <source>
        <dbReference type="WBParaSite" id="PSAMB.scaffold2296size24063.g17227.t1"/>
    </source>
</evidence>
<accession>A0A914VR70</accession>
<name>A0A914VR70_9BILA</name>
<dbReference type="WBParaSite" id="PSAMB.scaffold2296size24063.g17227.t1">
    <property type="protein sequence ID" value="PSAMB.scaffold2296size24063.g17227.t1"/>
    <property type="gene ID" value="PSAMB.scaffold2296size24063.g17227"/>
</dbReference>
<dbReference type="AlphaFoldDB" id="A0A914VR70"/>
<dbReference type="Proteomes" id="UP000887566">
    <property type="component" value="Unplaced"/>
</dbReference>
<sequence>MAKSEKYKALAPPMPMPQLSYQVTPLPKYNVGDSWKTWSLLFKVYVEERSTLSDKNKKVALVSCLLIKAVEELQAICKPDDPLDDHVKFEDLQNGLSRRFLELTNDTLERNKFFQLKMGSSSLKEFASALKKAAASCKFPSTYYDMAFTDGFILGVPDYIRSMLIRGKPANLATALESAENIQLSKSSLNACPQSSANLSINQV</sequence>
<evidence type="ECO:0000313" key="1">
    <source>
        <dbReference type="Proteomes" id="UP000887566"/>
    </source>
</evidence>
<reference evidence="2" key="1">
    <citation type="submission" date="2022-11" db="UniProtKB">
        <authorList>
            <consortium name="WormBaseParasite"/>
        </authorList>
    </citation>
    <scope>IDENTIFICATION</scope>
</reference>
<proteinExistence type="predicted"/>
<keyword evidence="1" id="KW-1185">Reference proteome</keyword>
<organism evidence="1 2">
    <name type="scientific">Plectus sambesii</name>
    <dbReference type="NCBI Taxonomy" id="2011161"/>
    <lineage>
        <taxon>Eukaryota</taxon>
        <taxon>Metazoa</taxon>
        <taxon>Ecdysozoa</taxon>
        <taxon>Nematoda</taxon>
        <taxon>Chromadorea</taxon>
        <taxon>Plectida</taxon>
        <taxon>Plectina</taxon>
        <taxon>Plectoidea</taxon>
        <taxon>Plectidae</taxon>
        <taxon>Plectus</taxon>
    </lineage>
</organism>
<protein>
    <submittedName>
        <fullName evidence="2">Uncharacterized protein</fullName>
    </submittedName>
</protein>